<keyword evidence="1" id="KW-0812">Transmembrane</keyword>
<keyword evidence="1" id="KW-1133">Transmembrane helix</keyword>
<evidence type="ECO:0000313" key="2">
    <source>
        <dbReference type="EMBL" id="GIH24294.1"/>
    </source>
</evidence>
<feature type="transmembrane region" description="Helical" evidence="1">
    <location>
        <begin position="207"/>
        <end position="226"/>
    </location>
</feature>
<name>A0A919QAS3_9ACTN</name>
<dbReference type="AlphaFoldDB" id="A0A919QAS3"/>
<keyword evidence="1" id="KW-0472">Membrane</keyword>
<organism evidence="2 3">
    <name type="scientific">Acrocarpospora phusangensis</name>
    <dbReference type="NCBI Taxonomy" id="1070424"/>
    <lineage>
        <taxon>Bacteria</taxon>
        <taxon>Bacillati</taxon>
        <taxon>Actinomycetota</taxon>
        <taxon>Actinomycetes</taxon>
        <taxon>Streptosporangiales</taxon>
        <taxon>Streptosporangiaceae</taxon>
        <taxon>Acrocarpospora</taxon>
    </lineage>
</organism>
<feature type="transmembrane region" description="Helical" evidence="1">
    <location>
        <begin position="61"/>
        <end position="82"/>
    </location>
</feature>
<proteinExistence type="predicted"/>
<evidence type="ECO:0000313" key="3">
    <source>
        <dbReference type="Proteomes" id="UP000640052"/>
    </source>
</evidence>
<evidence type="ECO:0000256" key="1">
    <source>
        <dbReference type="SAM" id="Phobius"/>
    </source>
</evidence>
<dbReference type="RefSeq" id="WP_204041063.1">
    <property type="nucleotide sequence ID" value="NZ_BOOA01000017.1"/>
</dbReference>
<comment type="caution">
    <text evidence="2">The sequence shown here is derived from an EMBL/GenBank/DDBJ whole genome shotgun (WGS) entry which is preliminary data.</text>
</comment>
<feature type="transmembrane region" description="Helical" evidence="1">
    <location>
        <begin position="149"/>
        <end position="166"/>
    </location>
</feature>
<feature type="transmembrane region" description="Helical" evidence="1">
    <location>
        <begin position="35"/>
        <end position="55"/>
    </location>
</feature>
<feature type="transmembrane region" description="Helical" evidence="1">
    <location>
        <begin position="119"/>
        <end position="142"/>
    </location>
</feature>
<accession>A0A919QAS3</accession>
<feature type="transmembrane region" description="Helical" evidence="1">
    <location>
        <begin position="178"/>
        <end position="200"/>
    </location>
</feature>
<sequence>MAWAFGKMNRDRGTGEFGPDQEYLALDRRERRIQWYMLASLFMGAFLGGIGGGVADAVPGWVLSIYDPYIFMALAVIVGWHAASIGWSLVNGTLAAFGSLVGQLISSVAVHGISPFEGLAGGASGLNILVVALVALGPLSYLGRRQDRWGVLATGMTAGVILGEAAEEIVQLVEGQPYQGWQAAVSTAALLALTVVAVFRRQALHRLWALTVAVTYSGSYGALVLAL</sequence>
<feature type="transmembrane region" description="Helical" evidence="1">
    <location>
        <begin position="94"/>
        <end position="113"/>
    </location>
</feature>
<dbReference type="Proteomes" id="UP000640052">
    <property type="component" value="Unassembled WGS sequence"/>
</dbReference>
<reference evidence="2" key="1">
    <citation type="submission" date="2021-01" db="EMBL/GenBank/DDBJ databases">
        <title>Whole genome shotgun sequence of Acrocarpospora phusangensis NBRC 108782.</title>
        <authorList>
            <person name="Komaki H."/>
            <person name="Tamura T."/>
        </authorList>
    </citation>
    <scope>NUCLEOTIDE SEQUENCE</scope>
    <source>
        <strain evidence="2">NBRC 108782</strain>
    </source>
</reference>
<keyword evidence="3" id="KW-1185">Reference proteome</keyword>
<dbReference type="EMBL" id="BOOA01000017">
    <property type="protein sequence ID" value="GIH24294.1"/>
    <property type="molecule type" value="Genomic_DNA"/>
</dbReference>
<protein>
    <submittedName>
        <fullName evidence="2">Uncharacterized protein</fullName>
    </submittedName>
</protein>
<gene>
    <name evidence="2" type="ORF">Aph01nite_26040</name>
</gene>